<dbReference type="GO" id="GO:0005737">
    <property type="term" value="C:cytoplasm"/>
    <property type="evidence" value="ECO:0007669"/>
    <property type="project" value="UniProtKB-ARBA"/>
</dbReference>
<dbReference type="PANTHER" id="PTHR13323">
    <property type="entry name" value="LATE ENDOSOMAL/LYSOSOMAL MP1 INTERACTING PROTEIN"/>
    <property type="match status" value="1"/>
</dbReference>
<dbReference type="SMART" id="SM00960">
    <property type="entry name" value="Robl_LC7"/>
    <property type="match status" value="1"/>
</dbReference>
<protein>
    <recommendedName>
        <fullName evidence="2">Ragulator complex protein LAMTOR2 homolog</fullName>
    </recommendedName>
</protein>
<comment type="similarity">
    <text evidence="1">Belongs to the GAMAD family.</text>
</comment>
<dbReference type="InterPro" id="IPR004942">
    <property type="entry name" value="Roadblock/LAMTOR2_dom"/>
</dbReference>
<dbReference type="EMBL" id="CAXKWB010001957">
    <property type="protein sequence ID" value="CAL4065912.1"/>
    <property type="molecule type" value="Genomic_DNA"/>
</dbReference>
<gene>
    <name evidence="4" type="ORF">MNOR_LOCUS5159</name>
</gene>
<accession>A0AAV2PXA9</accession>
<dbReference type="FunFam" id="3.30.450.30:FF:000004">
    <property type="entry name" value="ragulator complex protein LAMTOR2"/>
    <property type="match status" value="1"/>
</dbReference>
<dbReference type="Pfam" id="PF03259">
    <property type="entry name" value="Robl_LC7"/>
    <property type="match status" value="1"/>
</dbReference>
<name>A0AAV2PXA9_MEGNR</name>
<reference evidence="4 5" key="1">
    <citation type="submission" date="2024-05" db="EMBL/GenBank/DDBJ databases">
        <authorList>
            <person name="Wallberg A."/>
        </authorList>
    </citation>
    <scope>NUCLEOTIDE SEQUENCE [LARGE SCALE GENOMIC DNA]</scope>
</reference>
<dbReference type="GO" id="GO:0032008">
    <property type="term" value="P:positive regulation of TOR signaling"/>
    <property type="evidence" value="ECO:0007669"/>
    <property type="project" value="InterPro"/>
</dbReference>
<proteinExistence type="inferred from homology"/>
<evidence type="ECO:0000313" key="5">
    <source>
        <dbReference type="Proteomes" id="UP001497623"/>
    </source>
</evidence>
<evidence type="ECO:0000256" key="2">
    <source>
        <dbReference type="ARBA" id="ARBA00072715"/>
    </source>
</evidence>
<feature type="non-terminal residue" evidence="4">
    <location>
        <position position="127"/>
    </location>
</feature>
<dbReference type="AlphaFoldDB" id="A0AAV2PXA9"/>
<dbReference type="GO" id="GO:0005085">
    <property type="term" value="F:guanyl-nucleotide exchange factor activity"/>
    <property type="evidence" value="ECO:0007669"/>
    <property type="project" value="InterPro"/>
</dbReference>
<sequence>MTTLRSFHGVYHQANTHRVRYIPYRLLNMEGALLAFSGYGDRDARVTAAIASTIWAVYDKSGRNAFSEDKLNMVLMDCEDGKVCVTQVANLLLCVYAKDNVGFGLLKAKTQSLAKYLDGPLRQVAAA</sequence>
<evidence type="ECO:0000256" key="1">
    <source>
        <dbReference type="ARBA" id="ARBA00007191"/>
    </source>
</evidence>
<feature type="domain" description="Roadblock/LAMTOR2" evidence="3">
    <location>
        <begin position="12"/>
        <end position="97"/>
    </location>
</feature>
<evidence type="ECO:0000313" key="4">
    <source>
        <dbReference type="EMBL" id="CAL4065912.1"/>
    </source>
</evidence>
<dbReference type="Proteomes" id="UP001497623">
    <property type="component" value="Unassembled WGS sequence"/>
</dbReference>
<organism evidence="4 5">
    <name type="scientific">Meganyctiphanes norvegica</name>
    <name type="common">Northern krill</name>
    <name type="synonym">Thysanopoda norvegica</name>
    <dbReference type="NCBI Taxonomy" id="48144"/>
    <lineage>
        <taxon>Eukaryota</taxon>
        <taxon>Metazoa</taxon>
        <taxon>Ecdysozoa</taxon>
        <taxon>Arthropoda</taxon>
        <taxon>Crustacea</taxon>
        <taxon>Multicrustacea</taxon>
        <taxon>Malacostraca</taxon>
        <taxon>Eumalacostraca</taxon>
        <taxon>Eucarida</taxon>
        <taxon>Euphausiacea</taxon>
        <taxon>Euphausiidae</taxon>
        <taxon>Meganyctiphanes</taxon>
    </lineage>
</organism>
<dbReference type="InterPro" id="IPR037587">
    <property type="entry name" value="LAMTOR2-like"/>
</dbReference>
<comment type="caution">
    <text evidence="4">The sequence shown here is derived from an EMBL/GenBank/DDBJ whole genome shotgun (WGS) entry which is preliminary data.</text>
</comment>
<keyword evidence="5" id="KW-1185">Reference proteome</keyword>
<dbReference type="SUPFAM" id="SSF103196">
    <property type="entry name" value="Roadblock/LC7 domain"/>
    <property type="match status" value="1"/>
</dbReference>
<dbReference type="Gene3D" id="3.30.450.30">
    <property type="entry name" value="Dynein light chain 2a, cytoplasmic"/>
    <property type="match status" value="1"/>
</dbReference>
<evidence type="ECO:0000259" key="3">
    <source>
        <dbReference type="SMART" id="SM00960"/>
    </source>
</evidence>
<dbReference type="GO" id="GO:0060090">
    <property type="term" value="F:molecular adaptor activity"/>
    <property type="evidence" value="ECO:0007669"/>
    <property type="project" value="InterPro"/>
</dbReference>